<organism evidence="3 4">
    <name type="scientific">Qingshengfaniella alkalisoli</name>
    <dbReference type="NCBI Taxonomy" id="2599296"/>
    <lineage>
        <taxon>Bacteria</taxon>
        <taxon>Pseudomonadati</taxon>
        <taxon>Pseudomonadota</taxon>
        <taxon>Alphaproteobacteria</taxon>
        <taxon>Rhodobacterales</taxon>
        <taxon>Paracoccaceae</taxon>
        <taxon>Qingshengfaniella</taxon>
    </lineage>
</organism>
<keyword evidence="2" id="KW-0812">Transmembrane</keyword>
<evidence type="ECO:0000256" key="2">
    <source>
        <dbReference type="SAM" id="Phobius"/>
    </source>
</evidence>
<evidence type="ECO:0000256" key="1">
    <source>
        <dbReference type="SAM" id="MobiDB-lite"/>
    </source>
</evidence>
<name>A0A5B8IZX5_9RHOB</name>
<sequence length="86" mass="9222">MRVSVFVAILLIALVTIAGWSLFNGVSWGMVVLRVVVAAVVLQIGYFVMLLLSAVLPWSSASDQQKHDHGTRASTPSTDHAKGSSR</sequence>
<dbReference type="RefSeq" id="WP_146367036.1">
    <property type="nucleotide sequence ID" value="NZ_CP042265.1"/>
</dbReference>
<evidence type="ECO:0008006" key="5">
    <source>
        <dbReference type="Google" id="ProtNLM"/>
    </source>
</evidence>
<keyword evidence="2" id="KW-0472">Membrane</keyword>
<keyword evidence="4" id="KW-1185">Reference proteome</keyword>
<dbReference type="KEGG" id="lit:FPZ52_18330"/>
<feature type="region of interest" description="Disordered" evidence="1">
    <location>
        <begin position="62"/>
        <end position="86"/>
    </location>
</feature>
<evidence type="ECO:0000313" key="3">
    <source>
        <dbReference type="EMBL" id="QDY71622.1"/>
    </source>
</evidence>
<keyword evidence="3" id="KW-0614">Plasmid</keyword>
<proteinExistence type="predicted"/>
<protein>
    <recommendedName>
        <fullName evidence="5">Exopolysaccharide production repressor protein</fullName>
    </recommendedName>
</protein>
<accession>A0A5B8IZX5</accession>
<geneLocation type="plasmid" evidence="3 4">
    <name>unnamed4</name>
</geneLocation>
<gene>
    <name evidence="3" type="ORF">FPZ52_18330</name>
</gene>
<dbReference type="EMBL" id="CP042265">
    <property type="protein sequence ID" value="QDY71622.1"/>
    <property type="molecule type" value="Genomic_DNA"/>
</dbReference>
<dbReference type="Proteomes" id="UP000318483">
    <property type="component" value="Plasmid unnamed4"/>
</dbReference>
<reference evidence="3 4" key="1">
    <citation type="submission" date="2019-07" db="EMBL/GenBank/DDBJ databases">
        <title>Litoreibacter alkalisoli sp. nov., isolated from saline-alkaline soil.</title>
        <authorList>
            <person name="Wang S."/>
            <person name="Xu L."/>
            <person name="Xing Y.-T."/>
            <person name="Sun J.-Q."/>
        </authorList>
    </citation>
    <scope>NUCLEOTIDE SEQUENCE [LARGE SCALE GENOMIC DNA]</scope>
    <source>
        <strain evidence="3 4">LN3S51</strain>
        <plasmid evidence="3 4">unnamed4</plasmid>
    </source>
</reference>
<keyword evidence="2" id="KW-1133">Transmembrane helix</keyword>
<feature type="transmembrane region" description="Helical" evidence="2">
    <location>
        <begin position="35"/>
        <end position="56"/>
    </location>
</feature>
<dbReference type="AlphaFoldDB" id="A0A5B8IZX5"/>
<evidence type="ECO:0000313" key="4">
    <source>
        <dbReference type="Proteomes" id="UP000318483"/>
    </source>
</evidence>